<evidence type="ECO:0000313" key="3">
    <source>
        <dbReference type="Proteomes" id="UP000017836"/>
    </source>
</evidence>
<protein>
    <submittedName>
        <fullName evidence="2">Uncharacterized protein</fullName>
    </submittedName>
</protein>
<proteinExistence type="predicted"/>
<accession>W1NRM3</accession>
<gene>
    <name evidence="2" type="ORF">AMTR_s00113p00116210</name>
</gene>
<dbReference type="EMBL" id="KI395324">
    <property type="protein sequence ID" value="ERM98532.1"/>
    <property type="molecule type" value="Genomic_DNA"/>
</dbReference>
<dbReference type="Proteomes" id="UP000017836">
    <property type="component" value="Unassembled WGS sequence"/>
</dbReference>
<name>W1NRM3_AMBTC</name>
<dbReference type="AlphaFoldDB" id="W1NRM3"/>
<dbReference type="Gramene" id="ERM98532">
    <property type="protein sequence ID" value="ERM98532"/>
    <property type="gene ID" value="AMTR_s00113p00116210"/>
</dbReference>
<keyword evidence="3" id="KW-1185">Reference proteome</keyword>
<organism evidence="2 3">
    <name type="scientific">Amborella trichopoda</name>
    <dbReference type="NCBI Taxonomy" id="13333"/>
    <lineage>
        <taxon>Eukaryota</taxon>
        <taxon>Viridiplantae</taxon>
        <taxon>Streptophyta</taxon>
        <taxon>Embryophyta</taxon>
        <taxon>Tracheophyta</taxon>
        <taxon>Spermatophyta</taxon>
        <taxon>Magnoliopsida</taxon>
        <taxon>Amborellales</taxon>
        <taxon>Amborellaceae</taxon>
        <taxon>Amborella</taxon>
    </lineage>
</organism>
<sequence>MRVTVRNEQQRLALSVLEETRSNGSRGRRQQPGQKQFGDDEIQWLSRLETTARPETTFGQVQSRPTQDKIRVVQINDSAIAPWRELLSKALVCSFCPPREDFVGLLDWCRKY</sequence>
<feature type="region of interest" description="Disordered" evidence="1">
    <location>
        <begin position="18"/>
        <end position="37"/>
    </location>
</feature>
<reference evidence="3" key="1">
    <citation type="journal article" date="2013" name="Science">
        <title>The Amborella genome and the evolution of flowering plants.</title>
        <authorList>
            <consortium name="Amborella Genome Project"/>
        </authorList>
    </citation>
    <scope>NUCLEOTIDE SEQUENCE [LARGE SCALE GENOMIC DNA]</scope>
</reference>
<evidence type="ECO:0000256" key="1">
    <source>
        <dbReference type="SAM" id="MobiDB-lite"/>
    </source>
</evidence>
<evidence type="ECO:0000313" key="2">
    <source>
        <dbReference type="EMBL" id="ERM98532.1"/>
    </source>
</evidence>
<dbReference type="HOGENOM" id="CLU_2149250_0_0_1"/>